<dbReference type="EMBL" id="BARU01014048">
    <property type="protein sequence ID" value="GAH31316.1"/>
    <property type="molecule type" value="Genomic_DNA"/>
</dbReference>
<accession>X1EDE2</accession>
<dbReference type="Pfam" id="PF20589">
    <property type="entry name" value="DUF6790"/>
    <property type="match status" value="1"/>
</dbReference>
<name>X1EDE2_9ZZZZ</name>
<keyword evidence="1" id="KW-0472">Membrane</keyword>
<proteinExistence type="predicted"/>
<evidence type="ECO:0000313" key="2">
    <source>
        <dbReference type="EMBL" id="GAH31316.1"/>
    </source>
</evidence>
<keyword evidence="1" id="KW-1133">Transmembrane helix</keyword>
<feature type="transmembrane region" description="Helical" evidence="1">
    <location>
        <begin position="141"/>
        <end position="159"/>
    </location>
</feature>
<comment type="caution">
    <text evidence="2">The sequence shown here is derived from an EMBL/GenBank/DDBJ whole genome shotgun (WGS) entry which is preliminary data.</text>
</comment>
<dbReference type="InterPro" id="IPR046740">
    <property type="entry name" value="DUF6790"/>
</dbReference>
<feature type="non-terminal residue" evidence="2">
    <location>
        <position position="1"/>
    </location>
</feature>
<reference evidence="2" key="1">
    <citation type="journal article" date="2014" name="Front. Microbiol.">
        <title>High frequency of phylogenetically diverse reductive dehalogenase-homologous genes in deep subseafloor sedimentary metagenomes.</title>
        <authorList>
            <person name="Kawai M."/>
            <person name="Futagami T."/>
            <person name="Toyoda A."/>
            <person name="Takaki Y."/>
            <person name="Nishi S."/>
            <person name="Hori S."/>
            <person name="Arai W."/>
            <person name="Tsubouchi T."/>
            <person name="Morono Y."/>
            <person name="Uchiyama I."/>
            <person name="Ito T."/>
            <person name="Fujiyama A."/>
            <person name="Inagaki F."/>
            <person name="Takami H."/>
        </authorList>
    </citation>
    <scope>NUCLEOTIDE SEQUENCE</scope>
    <source>
        <strain evidence="2">Expedition CK06-06</strain>
    </source>
</reference>
<feature type="transmembrane region" description="Helical" evidence="1">
    <location>
        <begin position="13"/>
        <end position="32"/>
    </location>
</feature>
<keyword evidence="1" id="KW-0812">Transmembrane</keyword>
<feature type="transmembrane region" description="Helical" evidence="1">
    <location>
        <begin position="79"/>
        <end position="95"/>
    </location>
</feature>
<organism evidence="2">
    <name type="scientific">marine sediment metagenome</name>
    <dbReference type="NCBI Taxonomy" id="412755"/>
    <lineage>
        <taxon>unclassified sequences</taxon>
        <taxon>metagenomes</taxon>
        <taxon>ecological metagenomes</taxon>
    </lineage>
</organism>
<evidence type="ECO:0000256" key="1">
    <source>
        <dbReference type="SAM" id="Phobius"/>
    </source>
</evidence>
<sequence length="169" mass="17978">VAESIGWPIGSPFQLEMGFANLALGVLGIVAVSRRDGFREATVIAVAIIGLGATIVHIMDIIQTGNLAPGNTLQNISNLLKPTLLIGFLVASRRAEAKPDSEVRTPEFDQWRGPLGGAAGFATACIATAFGLGFWFGQPGLITLFGILLSFVILIIILLRSPSHRVRWS</sequence>
<feature type="transmembrane region" description="Helical" evidence="1">
    <location>
        <begin position="115"/>
        <end position="135"/>
    </location>
</feature>
<gene>
    <name evidence="2" type="ORF">S03H2_25018</name>
</gene>
<protein>
    <submittedName>
        <fullName evidence="2">Uncharacterized protein</fullName>
    </submittedName>
</protein>
<dbReference type="AlphaFoldDB" id="X1EDE2"/>
<feature type="transmembrane region" description="Helical" evidence="1">
    <location>
        <begin position="41"/>
        <end position="59"/>
    </location>
</feature>